<comment type="caution">
    <text evidence="1">The sequence shown here is derived from an EMBL/GenBank/DDBJ whole genome shotgun (WGS) entry which is preliminary data.</text>
</comment>
<evidence type="ECO:0000313" key="1">
    <source>
        <dbReference type="EMBL" id="KAJ9066104.1"/>
    </source>
</evidence>
<reference evidence="1" key="1">
    <citation type="submission" date="2022-04" db="EMBL/GenBank/DDBJ databases">
        <title>Genome of the entomopathogenic fungus Entomophthora muscae.</title>
        <authorList>
            <person name="Elya C."/>
            <person name="Lovett B.R."/>
            <person name="Lee E."/>
            <person name="Macias A.M."/>
            <person name="Hajek A.E."/>
            <person name="De Bivort B.L."/>
            <person name="Kasson M.T."/>
            <person name="De Fine Licht H.H."/>
            <person name="Stajich J.E."/>
        </authorList>
    </citation>
    <scope>NUCLEOTIDE SEQUENCE</scope>
    <source>
        <strain evidence="1">Berkeley</strain>
    </source>
</reference>
<keyword evidence="2" id="KW-1185">Reference proteome</keyword>
<accession>A0ACC2SUZ9</accession>
<dbReference type="EMBL" id="QTSX02004307">
    <property type="protein sequence ID" value="KAJ9066104.1"/>
    <property type="molecule type" value="Genomic_DNA"/>
</dbReference>
<evidence type="ECO:0000313" key="2">
    <source>
        <dbReference type="Proteomes" id="UP001165960"/>
    </source>
</evidence>
<gene>
    <name evidence="1" type="ORF">DSO57_1012949</name>
</gene>
<organism evidence="1 2">
    <name type="scientific">Entomophthora muscae</name>
    <dbReference type="NCBI Taxonomy" id="34485"/>
    <lineage>
        <taxon>Eukaryota</taxon>
        <taxon>Fungi</taxon>
        <taxon>Fungi incertae sedis</taxon>
        <taxon>Zoopagomycota</taxon>
        <taxon>Entomophthoromycotina</taxon>
        <taxon>Entomophthoromycetes</taxon>
        <taxon>Entomophthorales</taxon>
        <taxon>Entomophthoraceae</taxon>
        <taxon>Entomophthora</taxon>
    </lineage>
</organism>
<dbReference type="Proteomes" id="UP001165960">
    <property type="component" value="Unassembled WGS sequence"/>
</dbReference>
<proteinExistence type="predicted"/>
<name>A0ACC2SUZ9_9FUNG</name>
<sequence>MTPNAMQEVVAVGQETNAPKYAMSEKSARRVRHGEMRRELKLGFIAYLASFVPGVFWVPKYNRQWMVGDLVSGVTLGLMTVPQGIAYAKLAQLPVQHGLYTAFTGHLFYAMLGTSREISVGPLAVPGLLTGKAILDIEGKFPGVYQKPEIASSLAMLFGLVCMAFGGLRIGTLLDFVPAAVIVGFTTGLAMSLILSQLPPLLGIPLAKSYPEIWNKALHIATQVPFVQANNLVFGVLSLGFLFLMTYMAGRFGGKYPVLSQVAIGANAIIVVLATGIAFTIMEIQPDFNLDIIKDVPPGFGVVGMPVVDGDLWKALVPHLSGLFMSIVLESSAIAKGFSRKGGYEIAPSQEVFAVGVCNVGSSLFSGFPAGGAVSRAAVLDKSGVRTPMAGLFVALIVVASFYFLTPCFYYIPTATLAAIIFKAALSLFPSMATLQRFWRAHPLDLAQCLIASLVTFLLGAEWGIGLAVATGFLFLLYRLARPKVHVLAQAVGCDELFVPAGCSTFKTRALSPGVLAFRAQESIIFPNITHITQQVLSHTIEHTRSAALPTADGLWSQDIHERARELRKRRAIITAKPSPSDLDLPFLSAVILDLGAVNWIDSSGLRGLEDLQNQLGKYAGSLADDAFSQRQFQFVLVSTNPQVIATLIRTNIAHLSTPRFSPTSSCTTSPDPNLILEGHQGPADSLDLATNGQGYHIYPTIHSALRALHHNEPNHPLKSMVELQK</sequence>
<protein>
    <submittedName>
        <fullName evidence="1">Uncharacterized protein</fullName>
    </submittedName>
</protein>